<dbReference type="Gene3D" id="1.10.10.10">
    <property type="entry name" value="Winged helix-like DNA-binding domain superfamily/Winged helix DNA-binding domain"/>
    <property type="match status" value="1"/>
</dbReference>
<reference evidence="5" key="1">
    <citation type="submission" date="2022-07" db="EMBL/GenBank/DDBJ databases">
        <authorList>
            <person name="Li W.-J."/>
            <person name="Deng Q.-Q."/>
        </authorList>
    </citation>
    <scope>NUCLEOTIDE SEQUENCE</scope>
    <source>
        <strain evidence="5">SYSU M60031</strain>
    </source>
</reference>
<proteinExistence type="predicted"/>
<evidence type="ECO:0000259" key="4">
    <source>
        <dbReference type="PROSITE" id="PS50995"/>
    </source>
</evidence>
<organism evidence="5 6">
    <name type="scientific">Ectobacillus ponti</name>
    <dbReference type="NCBI Taxonomy" id="2961894"/>
    <lineage>
        <taxon>Bacteria</taxon>
        <taxon>Bacillati</taxon>
        <taxon>Bacillota</taxon>
        <taxon>Bacilli</taxon>
        <taxon>Bacillales</taxon>
        <taxon>Bacillaceae</taxon>
        <taxon>Ectobacillus</taxon>
    </lineage>
</organism>
<keyword evidence="6" id="KW-1185">Reference proteome</keyword>
<dbReference type="PRINTS" id="PR00598">
    <property type="entry name" value="HTHMARR"/>
</dbReference>
<dbReference type="Pfam" id="PF01047">
    <property type="entry name" value="MarR"/>
    <property type="match status" value="1"/>
</dbReference>
<dbReference type="AlphaFoldDB" id="A0AA42BPG7"/>
<dbReference type="PROSITE" id="PS01117">
    <property type="entry name" value="HTH_MARR_1"/>
    <property type="match status" value="1"/>
</dbReference>
<dbReference type="SUPFAM" id="SSF46785">
    <property type="entry name" value="Winged helix' DNA-binding domain"/>
    <property type="match status" value="1"/>
</dbReference>
<dbReference type="PROSITE" id="PS50995">
    <property type="entry name" value="HTH_MARR_2"/>
    <property type="match status" value="1"/>
</dbReference>
<dbReference type="Proteomes" id="UP001156102">
    <property type="component" value="Unassembled WGS sequence"/>
</dbReference>
<accession>A0AA42BPG7</accession>
<keyword evidence="3" id="KW-0804">Transcription</keyword>
<evidence type="ECO:0000256" key="2">
    <source>
        <dbReference type="ARBA" id="ARBA00023125"/>
    </source>
</evidence>
<comment type="caution">
    <text evidence="5">The sequence shown here is derived from an EMBL/GenBank/DDBJ whole genome shotgun (WGS) entry which is preliminary data.</text>
</comment>
<protein>
    <submittedName>
        <fullName evidence="5">MarR family transcriptional regulator</fullName>
    </submittedName>
</protein>
<dbReference type="PANTHER" id="PTHR42756">
    <property type="entry name" value="TRANSCRIPTIONAL REGULATOR, MARR"/>
    <property type="match status" value="1"/>
</dbReference>
<evidence type="ECO:0000256" key="3">
    <source>
        <dbReference type="ARBA" id="ARBA00023163"/>
    </source>
</evidence>
<dbReference type="InterPro" id="IPR023187">
    <property type="entry name" value="Tscrpt_reg_MarR-type_CS"/>
</dbReference>
<feature type="domain" description="HTH marR-type" evidence="4">
    <location>
        <begin position="6"/>
        <end position="138"/>
    </location>
</feature>
<dbReference type="InterPro" id="IPR036390">
    <property type="entry name" value="WH_DNA-bd_sf"/>
</dbReference>
<dbReference type="PANTHER" id="PTHR42756:SF1">
    <property type="entry name" value="TRANSCRIPTIONAL REPRESSOR OF EMRAB OPERON"/>
    <property type="match status" value="1"/>
</dbReference>
<sequence>MKLSFHDYIGIAIHQADLRLTSYIKSRLDPYNIAPEQNLIMLLLWDQDGLTQSEIAEQLEKDKTNITRMICNLEEKGFIERVTSPHDRRSLKVYLTEKGKELGTHVIPIAETFNDIVCEGITEEELRMLREILNKMCKNVG</sequence>
<evidence type="ECO:0000313" key="6">
    <source>
        <dbReference type="Proteomes" id="UP001156102"/>
    </source>
</evidence>
<dbReference type="EMBL" id="JANCLT010000003">
    <property type="protein sequence ID" value="MCP8968411.1"/>
    <property type="molecule type" value="Genomic_DNA"/>
</dbReference>
<dbReference type="GO" id="GO:0003677">
    <property type="term" value="F:DNA binding"/>
    <property type="evidence" value="ECO:0007669"/>
    <property type="project" value="UniProtKB-KW"/>
</dbReference>
<keyword evidence="1" id="KW-0805">Transcription regulation</keyword>
<name>A0AA42BPG7_9BACI</name>
<evidence type="ECO:0000256" key="1">
    <source>
        <dbReference type="ARBA" id="ARBA00023015"/>
    </source>
</evidence>
<evidence type="ECO:0000313" key="5">
    <source>
        <dbReference type="EMBL" id="MCP8968411.1"/>
    </source>
</evidence>
<dbReference type="GO" id="GO:0003700">
    <property type="term" value="F:DNA-binding transcription factor activity"/>
    <property type="evidence" value="ECO:0007669"/>
    <property type="project" value="InterPro"/>
</dbReference>
<dbReference type="InterPro" id="IPR000835">
    <property type="entry name" value="HTH_MarR-typ"/>
</dbReference>
<dbReference type="InterPro" id="IPR036388">
    <property type="entry name" value="WH-like_DNA-bd_sf"/>
</dbReference>
<keyword evidence="2" id="KW-0238">DNA-binding</keyword>
<gene>
    <name evidence="5" type="ORF">NK662_07620</name>
</gene>
<dbReference type="RefSeq" id="WP_254758323.1">
    <property type="nucleotide sequence ID" value="NZ_JANCLT010000003.1"/>
</dbReference>
<dbReference type="SMART" id="SM00347">
    <property type="entry name" value="HTH_MARR"/>
    <property type="match status" value="1"/>
</dbReference>